<evidence type="ECO:0000256" key="4">
    <source>
        <dbReference type="ARBA" id="ARBA00022989"/>
    </source>
</evidence>
<organism evidence="7 8">
    <name type="scientific">Lacticaseibacillus baoqingensis</name>
    <dbReference type="NCBI Taxonomy" id="2486013"/>
    <lineage>
        <taxon>Bacteria</taxon>
        <taxon>Bacillati</taxon>
        <taxon>Bacillota</taxon>
        <taxon>Bacilli</taxon>
        <taxon>Lactobacillales</taxon>
        <taxon>Lactobacillaceae</taxon>
        <taxon>Lacticaseibacillus</taxon>
    </lineage>
</organism>
<evidence type="ECO:0000256" key="2">
    <source>
        <dbReference type="ARBA" id="ARBA00010350"/>
    </source>
</evidence>
<accession>A0ABW4E2J9</accession>
<name>A0ABW4E2J9_9LACO</name>
<keyword evidence="5 6" id="KW-0472">Membrane</keyword>
<evidence type="ECO:0000313" key="8">
    <source>
        <dbReference type="Proteomes" id="UP001597252"/>
    </source>
</evidence>
<dbReference type="InterPro" id="IPR006214">
    <property type="entry name" value="Bax_inhibitor_1-related"/>
</dbReference>
<feature type="transmembrane region" description="Helical" evidence="6">
    <location>
        <begin position="212"/>
        <end position="232"/>
    </location>
</feature>
<evidence type="ECO:0000256" key="6">
    <source>
        <dbReference type="RuleBase" id="RU004379"/>
    </source>
</evidence>
<dbReference type="RefSeq" id="WP_125748031.1">
    <property type="nucleotide sequence ID" value="NZ_JBHTON010000005.1"/>
</dbReference>
<dbReference type="Proteomes" id="UP001597252">
    <property type="component" value="Unassembled WGS sequence"/>
</dbReference>
<gene>
    <name evidence="7" type="ORF">ACFQ5J_02765</name>
</gene>
<reference evidence="8" key="1">
    <citation type="journal article" date="2019" name="Int. J. Syst. Evol. Microbiol.">
        <title>The Global Catalogue of Microorganisms (GCM) 10K type strain sequencing project: providing services to taxonomists for standard genome sequencing and annotation.</title>
        <authorList>
            <consortium name="The Broad Institute Genomics Platform"/>
            <consortium name="The Broad Institute Genome Sequencing Center for Infectious Disease"/>
            <person name="Wu L."/>
            <person name="Ma J."/>
        </authorList>
    </citation>
    <scope>NUCLEOTIDE SEQUENCE [LARGE SCALE GENOMIC DNA]</scope>
    <source>
        <strain evidence="8">CCM 8903</strain>
    </source>
</reference>
<dbReference type="EMBL" id="JBHTON010000005">
    <property type="protein sequence ID" value="MFD1484149.1"/>
    <property type="molecule type" value="Genomic_DNA"/>
</dbReference>
<feature type="transmembrane region" description="Helical" evidence="6">
    <location>
        <begin position="137"/>
        <end position="156"/>
    </location>
</feature>
<keyword evidence="4 6" id="KW-1133">Transmembrane helix</keyword>
<feature type="transmembrane region" description="Helical" evidence="6">
    <location>
        <begin position="109"/>
        <end position="130"/>
    </location>
</feature>
<protein>
    <submittedName>
        <fullName evidence="7">Bax inhibitor-1/YccA family protein</fullName>
    </submittedName>
</protein>
<feature type="transmembrane region" description="Helical" evidence="6">
    <location>
        <begin position="162"/>
        <end position="181"/>
    </location>
</feature>
<evidence type="ECO:0000256" key="5">
    <source>
        <dbReference type="ARBA" id="ARBA00023136"/>
    </source>
</evidence>
<feature type="transmembrane region" description="Helical" evidence="6">
    <location>
        <begin position="82"/>
        <end position="103"/>
    </location>
</feature>
<evidence type="ECO:0000256" key="1">
    <source>
        <dbReference type="ARBA" id="ARBA00004141"/>
    </source>
</evidence>
<feature type="transmembrane region" description="Helical" evidence="6">
    <location>
        <begin position="12"/>
        <end position="37"/>
    </location>
</feature>
<evidence type="ECO:0000256" key="3">
    <source>
        <dbReference type="ARBA" id="ARBA00022692"/>
    </source>
</evidence>
<sequence>MQERRVVNDTGLATFFAKVYGTMGGGLLITAVISYLLGNVFRVQYGNFIVQNRILFIVATFLPLILSFLISGRRGRESASYARAMFGLMAASYGFTLASVWLIYPAANIGIALVVTAIVFFTMSVVGRVTRQNLSPAANIIMGVLVGVIILSVINMFMGSSFLSLIISYVILIAFIIMTAADTQALKRVYMTASGNGDFAVNTSSLAVQGALMLYLDFLNLFLVILQIFGFSNDN</sequence>
<dbReference type="CDD" id="cd10432">
    <property type="entry name" value="BI-1-like_bacterial"/>
    <property type="match status" value="1"/>
</dbReference>
<dbReference type="PANTHER" id="PTHR23291">
    <property type="entry name" value="BAX INHIBITOR-RELATED"/>
    <property type="match status" value="1"/>
</dbReference>
<comment type="caution">
    <text evidence="7">The sequence shown here is derived from an EMBL/GenBank/DDBJ whole genome shotgun (WGS) entry which is preliminary data.</text>
</comment>
<keyword evidence="8" id="KW-1185">Reference proteome</keyword>
<dbReference type="Pfam" id="PF01027">
    <property type="entry name" value="Bax1-I"/>
    <property type="match status" value="1"/>
</dbReference>
<comment type="similarity">
    <text evidence="2 6">Belongs to the BI1 family.</text>
</comment>
<keyword evidence="3 6" id="KW-0812">Transmembrane</keyword>
<comment type="subcellular location">
    <subcellularLocation>
        <location evidence="1">Membrane</location>
        <topology evidence="1">Multi-pass membrane protein</topology>
    </subcellularLocation>
</comment>
<feature type="transmembrane region" description="Helical" evidence="6">
    <location>
        <begin position="49"/>
        <end position="70"/>
    </location>
</feature>
<dbReference type="PANTHER" id="PTHR23291:SF50">
    <property type="entry name" value="PROTEIN LIFEGUARD 4"/>
    <property type="match status" value="1"/>
</dbReference>
<proteinExistence type="inferred from homology"/>
<evidence type="ECO:0000313" key="7">
    <source>
        <dbReference type="EMBL" id="MFD1484149.1"/>
    </source>
</evidence>